<dbReference type="RefSeq" id="XP_062775810.1">
    <property type="nucleotide sequence ID" value="XM_062919759.1"/>
</dbReference>
<organism evidence="2 3">
    <name type="scientific">Colletotrichum destructivum</name>
    <dbReference type="NCBI Taxonomy" id="34406"/>
    <lineage>
        <taxon>Eukaryota</taxon>
        <taxon>Fungi</taxon>
        <taxon>Dikarya</taxon>
        <taxon>Ascomycota</taxon>
        <taxon>Pezizomycotina</taxon>
        <taxon>Sordariomycetes</taxon>
        <taxon>Hypocreomycetidae</taxon>
        <taxon>Glomerellales</taxon>
        <taxon>Glomerellaceae</taxon>
        <taxon>Colletotrichum</taxon>
        <taxon>Colletotrichum destructivum species complex</taxon>
    </lineage>
</organism>
<protein>
    <submittedName>
        <fullName evidence="2">Uncharacterized protein</fullName>
    </submittedName>
</protein>
<dbReference type="EMBL" id="CP137306">
    <property type="protein sequence ID" value="WQF78586.1"/>
    <property type="molecule type" value="Genomic_DNA"/>
</dbReference>
<accession>A0AAX4I5X2</accession>
<dbReference type="KEGG" id="cdet:87940103"/>
<dbReference type="AlphaFoldDB" id="A0AAX4I5X2"/>
<feature type="compositionally biased region" description="Polar residues" evidence="1">
    <location>
        <begin position="9"/>
        <end position="29"/>
    </location>
</feature>
<proteinExistence type="predicted"/>
<evidence type="ECO:0000256" key="1">
    <source>
        <dbReference type="SAM" id="MobiDB-lite"/>
    </source>
</evidence>
<reference evidence="3" key="1">
    <citation type="journal article" date="2023" name="bioRxiv">
        <title>Complete genome of the Medicago anthracnose fungus, Colletotrichum destructivum, reveals a mini-chromosome-like region within a core chromosome.</title>
        <authorList>
            <person name="Lapalu N."/>
            <person name="Simon A."/>
            <person name="Lu A."/>
            <person name="Plaumann P.-L."/>
            <person name="Amselem J."/>
            <person name="Pigne S."/>
            <person name="Auger A."/>
            <person name="Koch C."/>
            <person name="Dallery J.-F."/>
            <person name="O'Connell R.J."/>
        </authorList>
    </citation>
    <scope>NUCLEOTIDE SEQUENCE [LARGE SCALE GENOMIC DNA]</scope>
    <source>
        <strain evidence="3">CBS 520.97</strain>
    </source>
</reference>
<gene>
    <name evidence="2" type="ORF">CDEST_03600</name>
</gene>
<dbReference type="Proteomes" id="UP001322277">
    <property type="component" value="Chromosome 2"/>
</dbReference>
<sequence>MPKRVRNTAKCNHTASATLAHTPTPGSNHGNKHRARQGAAGDPEKGEQWQWQSLEGKERKPTLPEMDCPNVGTLEGLPAIRSDIPCRAQAVSSQPFGSHRDRVSDHRHCDKPSCLLDNTDTESRSSPRIFGGSSNWSALLPVQPQGTVASPNSHLCGCQRPNPINIQTAYASRSSRPRRKHGERGIKVFVISVGVNDGPELFAWPKLLSRIESRPYHRDAPDSLSRFGVR</sequence>
<name>A0AAX4I5X2_9PEZI</name>
<evidence type="ECO:0000313" key="2">
    <source>
        <dbReference type="EMBL" id="WQF78586.1"/>
    </source>
</evidence>
<dbReference type="GeneID" id="87940103"/>
<evidence type="ECO:0000313" key="3">
    <source>
        <dbReference type="Proteomes" id="UP001322277"/>
    </source>
</evidence>
<keyword evidence="3" id="KW-1185">Reference proteome</keyword>
<feature type="region of interest" description="Disordered" evidence="1">
    <location>
        <begin position="1"/>
        <end position="69"/>
    </location>
</feature>